<proteinExistence type="predicted"/>
<dbReference type="EMBL" id="GBRH01247731">
    <property type="protein sequence ID" value="JAD50164.1"/>
    <property type="molecule type" value="Transcribed_RNA"/>
</dbReference>
<accession>A0A0A9AET7</accession>
<reference evidence="1" key="1">
    <citation type="submission" date="2014-09" db="EMBL/GenBank/DDBJ databases">
        <authorList>
            <person name="Magalhaes I.L.F."/>
            <person name="Oliveira U."/>
            <person name="Santos F.R."/>
            <person name="Vidigal T.H.D.A."/>
            <person name="Brescovit A.D."/>
            <person name="Santos A.J."/>
        </authorList>
    </citation>
    <scope>NUCLEOTIDE SEQUENCE</scope>
    <source>
        <tissue evidence="1">Shoot tissue taken approximately 20 cm above the soil surface</tissue>
    </source>
</reference>
<dbReference type="AlphaFoldDB" id="A0A0A9AET7"/>
<reference evidence="1" key="2">
    <citation type="journal article" date="2015" name="Data Brief">
        <title>Shoot transcriptome of the giant reed, Arundo donax.</title>
        <authorList>
            <person name="Barrero R.A."/>
            <person name="Guerrero F.D."/>
            <person name="Moolhuijzen P."/>
            <person name="Goolsby J.A."/>
            <person name="Tidwell J."/>
            <person name="Bellgard S.E."/>
            <person name="Bellgard M.I."/>
        </authorList>
    </citation>
    <scope>NUCLEOTIDE SEQUENCE</scope>
    <source>
        <tissue evidence="1">Shoot tissue taken approximately 20 cm above the soil surface</tissue>
    </source>
</reference>
<name>A0A0A9AET7_ARUDO</name>
<sequence>MHTIFDPLSPIELYNRRDWRHQCCCSSPTRPTPIGTPVLLSACLLSPVGFETDAQR</sequence>
<protein>
    <submittedName>
        <fullName evidence="1">Uncharacterized protein</fullName>
    </submittedName>
</protein>
<evidence type="ECO:0000313" key="1">
    <source>
        <dbReference type="EMBL" id="JAD50164.1"/>
    </source>
</evidence>
<organism evidence="1">
    <name type="scientific">Arundo donax</name>
    <name type="common">Giant reed</name>
    <name type="synonym">Donax arundinaceus</name>
    <dbReference type="NCBI Taxonomy" id="35708"/>
    <lineage>
        <taxon>Eukaryota</taxon>
        <taxon>Viridiplantae</taxon>
        <taxon>Streptophyta</taxon>
        <taxon>Embryophyta</taxon>
        <taxon>Tracheophyta</taxon>
        <taxon>Spermatophyta</taxon>
        <taxon>Magnoliopsida</taxon>
        <taxon>Liliopsida</taxon>
        <taxon>Poales</taxon>
        <taxon>Poaceae</taxon>
        <taxon>PACMAD clade</taxon>
        <taxon>Arundinoideae</taxon>
        <taxon>Arundineae</taxon>
        <taxon>Arundo</taxon>
    </lineage>
</organism>